<dbReference type="AlphaFoldDB" id="A0A6N2RBX5"/>
<feature type="transmembrane region" description="Helical" evidence="2">
    <location>
        <begin position="200"/>
        <end position="222"/>
    </location>
</feature>
<accession>A0A6N2RBX5</accession>
<proteinExistence type="inferred from homology"/>
<dbReference type="GO" id="GO:0016020">
    <property type="term" value="C:membrane"/>
    <property type="evidence" value="ECO:0007669"/>
    <property type="project" value="InterPro"/>
</dbReference>
<dbReference type="Pfam" id="PF00892">
    <property type="entry name" value="EamA"/>
    <property type="match status" value="1"/>
</dbReference>
<feature type="transmembrane region" description="Helical" evidence="2">
    <location>
        <begin position="77"/>
        <end position="97"/>
    </location>
</feature>
<evidence type="ECO:0000313" key="4">
    <source>
        <dbReference type="EMBL" id="VYS78603.1"/>
    </source>
</evidence>
<evidence type="ECO:0000256" key="2">
    <source>
        <dbReference type="SAM" id="Phobius"/>
    </source>
</evidence>
<dbReference type="SUPFAM" id="SSF103481">
    <property type="entry name" value="Multidrug resistance efflux transporter EmrE"/>
    <property type="match status" value="2"/>
</dbReference>
<sequence>MFTGLFAGITWGIETVLLGIAVSAAFFESSSKMLFLAPFICVFLHDVCSAFCITVYNGAKGELPEVYKAFKTFDGKCVLAAAVIGGPVGMTGYTMAVHYLGPSIGAVASAVYPAIGAVLAWIFLKEKISKFRWLLIILTLLGVYGLNFSVEGTMANIPLGFLGAFMCAFGWGIEAVILAKSMKNGIKDEYALQIRQTTSAAVHGIIVIVLLRSGDTVLHILFSEFNTAAVWIFSAALFATISYSLYYKAIARIGTAKAMALNVTYSAWAFIFTAVFLHDTSNLTLTTVLCTGIVLVCGILAGMEFKKSG</sequence>
<dbReference type="InterPro" id="IPR000620">
    <property type="entry name" value="EamA_dom"/>
</dbReference>
<dbReference type="InterPro" id="IPR037185">
    <property type="entry name" value="EmrE-like"/>
</dbReference>
<dbReference type="RefSeq" id="WP_156352532.1">
    <property type="nucleotide sequence ID" value="NZ_CACRST010000007.1"/>
</dbReference>
<dbReference type="Gene3D" id="1.10.3730.20">
    <property type="match status" value="1"/>
</dbReference>
<dbReference type="PANTHER" id="PTHR22911">
    <property type="entry name" value="ACYL-MALONYL CONDENSING ENZYME-RELATED"/>
    <property type="match status" value="1"/>
</dbReference>
<feature type="transmembrane region" description="Helical" evidence="2">
    <location>
        <begin position="259"/>
        <end position="277"/>
    </location>
</feature>
<feature type="transmembrane region" description="Helical" evidence="2">
    <location>
        <begin position="283"/>
        <end position="303"/>
    </location>
</feature>
<organism evidence="4">
    <name type="scientific">Blautia glucerasea</name>
    <dbReference type="NCBI Taxonomy" id="536633"/>
    <lineage>
        <taxon>Bacteria</taxon>
        <taxon>Bacillati</taxon>
        <taxon>Bacillota</taxon>
        <taxon>Clostridia</taxon>
        <taxon>Lachnospirales</taxon>
        <taxon>Lachnospiraceae</taxon>
        <taxon>Blautia</taxon>
    </lineage>
</organism>
<gene>
    <name evidence="4" type="ORF">BGLFYP119_00579</name>
</gene>
<feature type="transmembrane region" description="Helical" evidence="2">
    <location>
        <begin position="103"/>
        <end position="124"/>
    </location>
</feature>
<dbReference type="PANTHER" id="PTHR22911:SF137">
    <property type="entry name" value="SOLUTE CARRIER FAMILY 35 MEMBER G2-RELATED"/>
    <property type="match status" value="1"/>
</dbReference>
<dbReference type="EMBL" id="CACRST010000007">
    <property type="protein sequence ID" value="VYS78603.1"/>
    <property type="molecule type" value="Genomic_DNA"/>
</dbReference>
<feature type="transmembrane region" description="Helical" evidence="2">
    <location>
        <begin position="156"/>
        <end position="179"/>
    </location>
</feature>
<evidence type="ECO:0000256" key="1">
    <source>
        <dbReference type="ARBA" id="ARBA00007362"/>
    </source>
</evidence>
<keyword evidence="2" id="KW-0812">Transmembrane</keyword>
<comment type="similarity">
    <text evidence="1">Belongs to the EamA transporter family.</text>
</comment>
<name>A0A6N2RBX5_9FIRM</name>
<feature type="transmembrane region" description="Helical" evidence="2">
    <location>
        <begin position="228"/>
        <end position="247"/>
    </location>
</feature>
<feature type="transmembrane region" description="Helical" evidence="2">
    <location>
        <begin position="5"/>
        <end position="27"/>
    </location>
</feature>
<feature type="transmembrane region" description="Helical" evidence="2">
    <location>
        <begin position="33"/>
        <end position="56"/>
    </location>
</feature>
<feature type="transmembrane region" description="Helical" evidence="2">
    <location>
        <begin position="131"/>
        <end position="150"/>
    </location>
</feature>
<reference evidence="4" key="1">
    <citation type="submission" date="2019-11" db="EMBL/GenBank/DDBJ databases">
        <authorList>
            <person name="Feng L."/>
        </authorList>
    </citation>
    <scope>NUCLEOTIDE SEQUENCE</scope>
    <source>
        <strain evidence="4">BgluceraseaLFYP119</strain>
    </source>
</reference>
<protein>
    <submittedName>
        <fullName evidence="4">EamA-like transporter family protein</fullName>
    </submittedName>
</protein>
<evidence type="ECO:0000259" key="3">
    <source>
        <dbReference type="Pfam" id="PF00892"/>
    </source>
</evidence>
<keyword evidence="2" id="KW-0472">Membrane</keyword>
<feature type="domain" description="EamA" evidence="3">
    <location>
        <begin position="2"/>
        <end position="147"/>
    </location>
</feature>
<keyword evidence="2" id="KW-1133">Transmembrane helix</keyword>